<protein>
    <submittedName>
        <fullName evidence="2">Uncharacterized protein</fullName>
    </submittedName>
</protein>
<dbReference type="Proteomes" id="UP001162164">
    <property type="component" value="Unassembled WGS sequence"/>
</dbReference>
<keyword evidence="3" id="KW-1185">Reference proteome</keyword>
<sequence>MTANKFVCVIYLLVILVTCQGALVGPRISDDHNIDTCDVTKAKKQLIGSNVYEEGVFLTIIERVINYPENSISTDIITCIRVIDMDSSNQGGYPRVVNGGVGSTEVQLLLKSQIGQPLNFRIEIWADE</sequence>
<keyword evidence="1" id="KW-0732">Signal</keyword>
<reference evidence="2" key="1">
    <citation type="journal article" date="2023" name="Insect Mol. Biol.">
        <title>Genome sequencing provides insights into the evolution of gene families encoding plant cell wall-degrading enzymes in longhorned beetles.</title>
        <authorList>
            <person name="Shin N.R."/>
            <person name="Okamura Y."/>
            <person name="Kirsch R."/>
            <person name="Pauchet Y."/>
        </authorList>
    </citation>
    <scope>NUCLEOTIDE SEQUENCE</scope>
    <source>
        <strain evidence="2">MMC_N1</strain>
    </source>
</reference>
<evidence type="ECO:0000313" key="3">
    <source>
        <dbReference type="Proteomes" id="UP001162164"/>
    </source>
</evidence>
<dbReference type="Pfam" id="PF15868">
    <property type="entry name" value="MBF2"/>
    <property type="match status" value="1"/>
</dbReference>
<dbReference type="PANTHER" id="PTHR37685">
    <property type="entry name" value="GEO11136P1-RELATED"/>
    <property type="match status" value="1"/>
</dbReference>
<accession>A0ABQ9JHQ2</accession>
<evidence type="ECO:0000313" key="2">
    <source>
        <dbReference type="EMBL" id="KAJ8976927.1"/>
    </source>
</evidence>
<dbReference type="InterPro" id="IPR031734">
    <property type="entry name" value="MBF2"/>
</dbReference>
<proteinExistence type="predicted"/>
<organism evidence="2 3">
    <name type="scientific">Molorchus minor</name>
    <dbReference type="NCBI Taxonomy" id="1323400"/>
    <lineage>
        <taxon>Eukaryota</taxon>
        <taxon>Metazoa</taxon>
        <taxon>Ecdysozoa</taxon>
        <taxon>Arthropoda</taxon>
        <taxon>Hexapoda</taxon>
        <taxon>Insecta</taxon>
        <taxon>Pterygota</taxon>
        <taxon>Neoptera</taxon>
        <taxon>Endopterygota</taxon>
        <taxon>Coleoptera</taxon>
        <taxon>Polyphaga</taxon>
        <taxon>Cucujiformia</taxon>
        <taxon>Chrysomeloidea</taxon>
        <taxon>Cerambycidae</taxon>
        <taxon>Lamiinae</taxon>
        <taxon>Monochamini</taxon>
        <taxon>Molorchus</taxon>
    </lineage>
</organism>
<feature type="chain" id="PRO_5045596226" evidence="1">
    <location>
        <begin position="22"/>
        <end position="128"/>
    </location>
</feature>
<evidence type="ECO:0000256" key="1">
    <source>
        <dbReference type="SAM" id="SignalP"/>
    </source>
</evidence>
<name>A0ABQ9JHQ2_9CUCU</name>
<feature type="signal peptide" evidence="1">
    <location>
        <begin position="1"/>
        <end position="21"/>
    </location>
</feature>
<comment type="caution">
    <text evidence="2">The sequence shown here is derived from an EMBL/GenBank/DDBJ whole genome shotgun (WGS) entry which is preliminary data.</text>
</comment>
<dbReference type="EMBL" id="JAPWTJ010000610">
    <property type="protein sequence ID" value="KAJ8976927.1"/>
    <property type="molecule type" value="Genomic_DNA"/>
</dbReference>
<gene>
    <name evidence="2" type="ORF">NQ317_005099</name>
</gene>
<dbReference type="PANTHER" id="PTHR37685:SF1">
    <property type="entry name" value="GEO11136P1-RELATED"/>
    <property type="match status" value="1"/>
</dbReference>